<dbReference type="OrthoDB" id="338531at2759"/>
<dbReference type="AlphaFoldDB" id="A0A4P9WP83"/>
<dbReference type="PANTHER" id="PTHR22970:SF14">
    <property type="entry name" value="AT-RICH INTERACTIVE DOMAIN-CONTAINING PROTEIN 2"/>
    <property type="match status" value="1"/>
</dbReference>
<keyword evidence="1" id="KW-0805">Transcription regulation</keyword>
<dbReference type="InterPro" id="IPR016024">
    <property type="entry name" value="ARM-type_fold"/>
</dbReference>
<dbReference type="InterPro" id="IPR052406">
    <property type="entry name" value="Chromatin_Remodeling_Comp"/>
</dbReference>
<evidence type="ECO:0000313" key="6">
    <source>
        <dbReference type="Proteomes" id="UP000269721"/>
    </source>
</evidence>
<keyword evidence="3" id="KW-0539">Nucleus</keyword>
<dbReference type="Gene3D" id="1.25.10.10">
    <property type="entry name" value="Leucine-rich Repeat Variant"/>
    <property type="match status" value="1"/>
</dbReference>
<evidence type="ECO:0000256" key="2">
    <source>
        <dbReference type="ARBA" id="ARBA00023163"/>
    </source>
</evidence>
<evidence type="ECO:0000256" key="3">
    <source>
        <dbReference type="ARBA" id="ARBA00023242"/>
    </source>
</evidence>
<keyword evidence="6" id="KW-1185">Reference proteome</keyword>
<feature type="region of interest" description="Disordered" evidence="4">
    <location>
        <begin position="312"/>
        <end position="334"/>
    </location>
</feature>
<gene>
    <name evidence="5" type="ORF">BDK51DRAFT_19537</name>
</gene>
<protein>
    <submittedName>
        <fullName evidence="5">Uncharacterized protein</fullName>
    </submittedName>
</protein>
<proteinExistence type="predicted"/>
<feature type="region of interest" description="Disordered" evidence="4">
    <location>
        <begin position="276"/>
        <end position="295"/>
    </location>
</feature>
<dbReference type="EMBL" id="KZ994568">
    <property type="protein sequence ID" value="RKO92606.1"/>
    <property type="molecule type" value="Genomic_DNA"/>
</dbReference>
<keyword evidence="2" id="KW-0804">Transcription</keyword>
<sequence>HVAPLAEISLFNSKEWAIVLERVLQTLHVIRNLTFDPMNAAAFSESHALKIALAKGIALPAHTHYVEVRQHALDIFENLAPYHALHSSADFFLAVLLRALFSPDRAAIVAGARTLARLCASEPNARIMADLDPAVVERLLQLLLVPDEDLVIAVLELFYELSSLTPEVGVRIAGCAPYNVLKLFTKFLHWRGFGGATPSPYVYGHGGPGGGGPPPGLTLNMALPMAGAAPPSALSTSPSLPYPMGMPVVSPVTTNPPSPLPAVPIQCWWGRLSSSSVSTTPATQAEPQDPDAPCSQTFETPAQLSRHVATCHLPPASQPSSDDAPLPASPSPPRSYSCRWRGCTALPSTPSRARALAHFATHAPLQPASELRGVPLTTLLVLRNLAKHPDNRSLFGPYEANLANMMITHPKFAKMIAQVLAELRG</sequence>
<dbReference type="InterPro" id="IPR011989">
    <property type="entry name" value="ARM-like"/>
</dbReference>
<dbReference type="SUPFAM" id="SSF48371">
    <property type="entry name" value="ARM repeat"/>
    <property type="match status" value="1"/>
</dbReference>
<evidence type="ECO:0000256" key="4">
    <source>
        <dbReference type="SAM" id="MobiDB-lite"/>
    </source>
</evidence>
<dbReference type="Proteomes" id="UP000269721">
    <property type="component" value="Unassembled WGS sequence"/>
</dbReference>
<reference evidence="6" key="1">
    <citation type="journal article" date="2018" name="Nat. Microbiol.">
        <title>Leveraging single-cell genomics to expand the fungal tree of life.</title>
        <authorList>
            <person name="Ahrendt S.R."/>
            <person name="Quandt C.A."/>
            <person name="Ciobanu D."/>
            <person name="Clum A."/>
            <person name="Salamov A."/>
            <person name="Andreopoulos B."/>
            <person name="Cheng J.F."/>
            <person name="Woyke T."/>
            <person name="Pelin A."/>
            <person name="Henrissat B."/>
            <person name="Reynolds N.K."/>
            <person name="Benny G.L."/>
            <person name="Smith M.E."/>
            <person name="James T.Y."/>
            <person name="Grigoriev I.V."/>
        </authorList>
    </citation>
    <scope>NUCLEOTIDE SEQUENCE [LARGE SCALE GENOMIC DNA]</scope>
</reference>
<organism evidence="5 6">
    <name type="scientific">Blyttiomyces helicus</name>
    <dbReference type="NCBI Taxonomy" id="388810"/>
    <lineage>
        <taxon>Eukaryota</taxon>
        <taxon>Fungi</taxon>
        <taxon>Fungi incertae sedis</taxon>
        <taxon>Chytridiomycota</taxon>
        <taxon>Chytridiomycota incertae sedis</taxon>
        <taxon>Chytridiomycetes</taxon>
        <taxon>Chytridiomycetes incertae sedis</taxon>
        <taxon>Blyttiomyces</taxon>
    </lineage>
</organism>
<evidence type="ECO:0000313" key="5">
    <source>
        <dbReference type="EMBL" id="RKO92606.1"/>
    </source>
</evidence>
<feature type="non-terminal residue" evidence="5">
    <location>
        <position position="1"/>
    </location>
</feature>
<evidence type="ECO:0000256" key="1">
    <source>
        <dbReference type="ARBA" id="ARBA00023015"/>
    </source>
</evidence>
<feature type="compositionally biased region" description="Low complexity" evidence="4">
    <location>
        <begin position="313"/>
        <end position="326"/>
    </location>
</feature>
<accession>A0A4P9WP83</accession>
<name>A0A4P9WP83_9FUNG</name>
<dbReference type="Gene3D" id="3.30.160.60">
    <property type="entry name" value="Classic Zinc Finger"/>
    <property type="match status" value="1"/>
</dbReference>
<feature type="compositionally biased region" description="Polar residues" evidence="4">
    <location>
        <begin position="276"/>
        <end position="286"/>
    </location>
</feature>
<dbReference type="PANTHER" id="PTHR22970">
    <property type="entry name" value="AT-RICH INTERACTIVE DOMAIN-CONTAINING PROTEIN 2"/>
    <property type="match status" value="1"/>
</dbReference>